<protein>
    <submittedName>
        <fullName evidence="2">Alpha/beta fold hydrolase</fullName>
    </submittedName>
</protein>
<reference evidence="2 3" key="1">
    <citation type="submission" date="2019-04" db="EMBL/GenBank/DDBJ databases">
        <authorList>
            <person name="Hwang J.C."/>
        </authorList>
    </citation>
    <scope>NUCLEOTIDE SEQUENCE [LARGE SCALE GENOMIC DNA]</scope>
    <source>
        <strain evidence="2 3">IMCC35001</strain>
    </source>
</reference>
<dbReference type="PANTHER" id="PTHR43798">
    <property type="entry name" value="MONOACYLGLYCEROL LIPASE"/>
    <property type="match status" value="1"/>
</dbReference>
<comment type="caution">
    <text evidence="2">The sequence shown here is derived from an EMBL/GenBank/DDBJ whole genome shotgun (WGS) entry which is preliminary data.</text>
</comment>
<keyword evidence="3" id="KW-1185">Reference proteome</keyword>
<accession>A0A4U1BJK9</accession>
<dbReference type="PRINTS" id="PR00111">
    <property type="entry name" value="ABHYDROLASE"/>
</dbReference>
<dbReference type="PANTHER" id="PTHR43798:SF29">
    <property type="entry name" value="AB HYDROLASE-1 DOMAIN-CONTAINING PROTEIN"/>
    <property type="match status" value="1"/>
</dbReference>
<sequence length="271" mass="30174">MKSITIQGSELSFQDRGEGPVLLFGHSYLWDAAMWAPQIEALSRHYRCIVPDLWGHGASGPLPADTRNLKGIAKDMLALMDALEVERFSVVGLSVGGMWATELVQLAPARVESLVLMDTFVGLEPEVTHSKYFAMLAAIEQARQVPAPLLEQIVPLFFATDVTERHPELAQGFRDRLASLPESRIDDTVRLGRIIFGRRDQVEELAKLALPVLIMVGQEDRARTALESYLMLDEITGAEMVEIPQAGHISTLENPEFVNRHLLAFLERVYG</sequence>
<evidence type="ECO:0000313" key="3">
    <source>
        <dbReference type="Proteomes" id="UP000305674"/>
    </source>
</evidence>
<keyword evidence="2" id="KW-0378">Hydrolase</keyword>
<dbReference type="Gene3D" id="3.40.50.1820">
    <property type="entry name" value="alpha/beta hydrolase"/>
    <property type="match status" value="1"/>
</dbReference>
<dbReference type="InterPro" id="IPR050266">
    <property type="entry name" value="AB_hydrolase_sf"/>
</dbReference>
<dbReference type="AlphaFoldDB" id="A0A4U1BJK9"/>
<dbReference type="InterPro" id="IPR000639">
    <property type="entry name" value="Epox_hydrolase-like"/>
</dbReference>
<dbReference type="Pfam" id="PF00561">
    <property type="entry name" value="Abhydrolase_1"/>
    <property type="match status" value="1"/>
</dbReference>
<feature type="domain" description="AB hydrolase-1" evidence="1">
    <location>
        <begin position="20"/>
        <end position="255"/>
    </location>
</feature>
<dbReference type="RefSeq" id="WP_136851554.1">
    <property type="nucleotide sequence ID" value="NZ_SWCI01000002.1"/>
</dbReference>
<organism evidence="2 3">
    <name type="scientific">Ferrimonas sediminicola</name>
    <dbReference type="NCBI Taxonomy" id="2569538"/>
    <lineage>
        <taxon>Bacteria</taxon>
        <taxon>Pseudomonadati</taxon>
        <taxon>Pseudomonadota</taxon>
        <taxon>Gammaproteobacteria</taxon>
        <taxon>Alteromonadales</taxon>
        <taxon>Ferrimonadaceae</taxon>
        <taxon>Ferrimonas</taxon>
    </lineage>
</organism>
<dbReference type="EMBL" id="SWCI01000002">
    <property type="protein sequence ID" value="TKB50300.1"/>
    <property type="molecule type" value="Genomic_DNA"/>
</dbReference>
<dbReference type="OrthoDB" id="9779853at2"/>
<evidence type="ECO:0000259" key="1">
    <source>
        <dbReference type="Pfam" id="PF00561"/>
    </source>
</evidence>
<dbReference type="InterPro" id="IPR000073">
    <property type="entry name" value="AB_hydrolase_1"/>
</dbReference>
<gene>
    <name evidence="2" type="ORF">FCL40_03825</name>
</gene>
<name>A0A4U1BJK9_9GAMM</name>
<dbReference type="InterPro" id="IPR029058">
    <property type="entry name" value="AB_hydrolase_fold"/>
</dbReference>
<dbReference type="SUPFAM" id="SSF53474">
    <property type="entry name" value="alpha/beta-Hydrolases"/>
    <property type="match status" value="1"/>
</dbReference>
<proteinExistence type="predicted"/>
<evidence type="ECO:0000313" key="2">
    <source>
        <dbReference type="EMBL" id="TKB50300.1"/>
    </source>
</evidence>
<dbReference type="GO" id="GO:0016787">
    <property type="term" value="F:hydrolase activity"/>
    <property type="evidence" value="ECO:0007669"/>
    <property type="project" value="UniProtKB-KW"/>
</dbReference>
<dbReference type="PRINTS" id="PR00412">
    <property type="entry name" value="EPOXHYDRLASE"/>
</dbReference>
<dbReference type="Proteomes" id="UP000305674">
    <property type="component" value="Unassembled WGS sequence"/>
</dbReference>